<gene>
    <name evidence="4" type="ORF">HAND1043_LOCUS9149</name>
</gene>
<evidence type="ECO:0000313" key="4">
    <source>
        <dbReference type="EMBL" id="CAD8742655.1"/>
    </source>
</evidence>
<proteinExistence type="predicted"/>
<dbReference type="SUPFAM" id="SSF47473">
    <property type="entry name" value="EF-hand"/>
    <property type="match status" value="1"/>
</dbReference>
<organism evidence="4">
    <name type="scientific">Hemiselmis andersenii</name>
    <name type="common">Cryptophyte alga</name>
    <dbReference type="NCBI Taxonomy" id="464988"/>
    <lineage>
        <taxon>Eukaryota</taxon>
        <taxon>Cryptophyceae</taxon>
        <taxon>Cryptomonadales</taxon>
        <taxon>Hemiselmidaceae</taxon>
        <taxon>Hemiselmis</taxon>
    </lineage>
</organism>
<feature type="domain" description="EF-hand" evidence="3">
    <location>
        <begin position="101"/>
        <end position="136"/>
    </location>
</feature>
<dbReference type="PROSITE" id="PS50222">
    <property type="entry name" value="EF_HAND_2"/>
    <property type="match status" value="3"/>
</dbReference>
<feature type="domain" description="EF-hand" evidence="3">
    <location>
        <begin position="64"/>
        <end position="99"/>
    </location>
</feature>
<evidence type="ECO:0000256" key="1">
    <source>
        <dbReference type="ARBA" id="ARBA00022837"/>
    </source>
</evidence>
<sequence length="228" mass="25170">MAGAVAVAVHRQRAMEQREARKQFMEDQLRMNRYFTKYDKTNEGTLNKDELRALLKDLNDGVEATDDEFNYVFETADKSRTGDLSFGELKIALCTFKTYQRSKPFIDSVMHKYDEHKTGRLEFGDLKKMLTDIGGAEPSDEAVADVLERFGAKAKAKLTSASGGAETASDAQEDGIPTTQTVHAISYWYTHPKAVQDDEEGLERGASNKNQVETAGKSGSVCGGCCTS</sequence>
<feature type="domain" description="EF-hand" evidence="3">
    <location>
        <begin position="26"/>
        <end position="61"/>
    </location>
</feature>
<dbReference type="GO" id="GO:0005509">
    <property type="term" value="F:calcium ion binding"/>
    <property type="evidence" value="ECO:0007669"/>
    <property type="project" value="InterPro"/>
</dbReference>
<dbReference type="Gene3D" id="1.10.238.10">
    <property type="entry name" value="EF-hand"/>
    <property type="match status" value="1"/>
</dbReference>
<keyword evidence="1" id="KW-0106">Calcium</keyword>
<dbReference type="InterPro" id="IPR002048">
    <property type="entry name" value="EF_hand_dom"/>
</dbReference>
<evidence type="ECO:0000259" key="3">
    <source>
        <dbReference type="PROSITE" id="PS50222"/>
    </source>
</evidence>
<dbReference type="InterPro" id="IPR011992">
    <property type="entry name" value="EF-hand-dom_pair"/>
</dbReference>
<dbReference type="EMBL" id="HBFK01014955">
    <property type="protein sequence ID" value="CAD8742655.1"/>
    <property type="molecule type" value="Transcribed_RNA"/>
</dbReference>
<dbReference type="SMART" id="SM00054">
    <property type="entry name" value="EFh"/>
    <property type="match status" value="3"/>
</dbReference>
<dbReference type="AlphaFoldDB" id="A0A7S0TTG4"/>
<evidence type="ECO:0000256" key="2">
    <source>
        <dbReference type="SAM" id="MobiDB-lite"/>
    </source>
</evidence>
<dbReference type="Pfam" id="PF13499">
    <property type="entry name" value="EF-hand_7"/>
    <property type="match status" value="1"/>
</dbReference>
<name>A0A7S0TTG4_HEMAN</name>
<accession>A0A7S0TTG4</accession>
<feature type="region of interest" description="Disordered" evidence="2">
    <location>
        <begin position="197"/>
        <end position="219"/>
    </location>
</feature>
<reference evidence="4" key="1">
    <citation type="submission" date="2021-01" db="EMBL/GenBank/DDBJ databases">
        <authorList>
            <person name="Corre E."/>
            <person name="Pelletier E."/>
            <person name="Niang G."/>
            <person name="Scheremetjew M."/>
            <person name="Finn R."/>
            <person name="Kale V."/>
            <person name="Holt S."/>
            <person name="Cochrane G."/>
            <person name="Meng A."/>
            <person name="Brown T."/>
            <person name="Cohen L."/>
        </authorList>
    </citation>
    <scope>NUCLEOTIDE SEQUENCE</scope>
    <source>
        <strain evidence="4">CCMP441</strain>
    </source>
</reference>
<dbReference type="InterPro" id="IPR018247">
    <property type="entry name" value="EF_Hand_1_Ca_BS"/>
</dbReference>
<protein>
    <recommendedName>
        <fullName evidence="3">EF-hand domain-containing protein</fullName>
    </recommendedName>
</protein>
<dbReference type="PROSITE" id="PS00018">
    <property type="entry name" value="EF_HAND_1"/>
    <property type="match status" value="1"/>
</dbReference>